<keyword evidence="1" id="KW-0472">Membrane</keyword>
<dbReference type="AlphaFoldDB" id="A0A4R1HPE6"/>
<name>A0A4R1HPE6_PSEEN</name>
<organism evidence="2 3">
    <name type="scientific">Pseudonocardia endophytica</name>
    <dbReference type="NCBI Taxonomy" id="401976"/>
    <lineage>
        <taxon>Bacteria</taxon>
        <taxon>Bacillati</taxon>
        <taxon>Actinomycetota</taxon>
        <taxon>Actinomycetes</taxon>
        <taxon>Pseudonocardiales</taxon>
        <taxon>Pseudonocardiaceae</taxon>
        <taxon>Pseudonocardia</taxon>
    </lineage>
</organism>
<comment type="caution">
    <text evidence="2">The sequence shown here is derived from an EMBL/GenBank/DDBJ whole genome shotgun (WGS) entry which is preliminary data.</text>
</comment>
<dbReference type="EMBL" id="SMFZ01000001">
    <property type="protein sequence ID" value="TCK24414.1"/>
    <property type="molecule type" value="Genomic_DNA"/>
</dbReference>
<feature type="transmembrane region" description="Helical" evidence="1">
    <location>
        <begin position="26"/>
        <end position="57"/>
    </location>
</feature>
<keyword evidence="1" id="KW-0812">Transmembrane</keyword>
<reference evidence="2 3" key="1">
    <citation type="submission" date="2019-03" db="EMBL/GenBank/DDBJ databases">
        <title>Sequencing the genomes of 1000 actinobacteria strains.</title>
        <authorList>
            <person name="Klenk H.-P."/>
        </authorList>
    </citation>
    <scope>NUCLEOTIDE SEQUENCE [LARGE SCALE GENOMIC DNA]</scope>
    <source>
        <strain evidence="2 3">DSM 44969</strain>
    </source>
</reference>
<proteinExistence type="predicted"/>
<evidence type="ECO:0000256" key="1">
    <source>
        <dbReference type="SAM" id="Phobius"/>
    </source>
</evidence>
<keyword evidence="3" id="KW-1185">Reference proteome</keyword>
<sequence>MSTVPQEGRPDAAGAPAPRNGLGLSALILGIIAILTCWLVIGGLFGLIAIVLGVLGAGRARRGRATNRGVAITGIVTGALGLVVAIVIVVIGGTAFFSFGGGQAVDCVNQAGGDQAKIQQCAQQMQQQIQQQGGSGSGY</sequence>
<evidence type="ECO:0008006" key="4">
    <source>
        <dbReference type="Google" id="ProtNLM"/>
    </source>
</evidence>
<gene>
    <name evidence="2" type="ORF">EV378_0186</name>
</gene>
<evidence type="ECO:0000313" key="3">
    <source>
        <dbReference type="Proteomes" id="UP000295560"/>
    </source>
</evidence>
<dbReference type="RefSeq" id="WP_132420861.1">
    <property type="nucleotide sequence ID" value="NZ_SMFZ01000001.1"/>
</dbReference>
<dbReference type="Proteomes" id="UP000295560">
    <property type="component" value="Unassembled WGS sequence"/>
</dbReference>
<protein>
    <recommendedName>
        <fullName evidence="4">DUF4190 domain-containing protein</fullName>
    </recommendedName>
</protein>
<feature type="transmembrane region" description="Helical" evidence="1">
    <location>
        <begin position="69"/>
        <end position="99"/>
    </location>
</feature>
<evidence type="ECO:0000313" key="2">
    <source>
        <dbReference type="EMBL" id="TCK24414.1"/>
    </source>
</evidence>
<keyword evidence="1" id="KW-1133">Transmembrane helix</keyword>
<accession>A0A4R1HPE6</accession>